<proteinExistence type="predicted"/>
<protein>
    <submittedName>
        <fullName evidence="2">Uncharacterized protein</fullName>
    </submittedName>
</protein>
<organism evidence="1 2">
    <name type="scientific">Panagrolaimus sp. ES5</name>
    <dbReference type="NCBI Taxonomy" id="591445"/>
    <lineage>
        <taxon>Eukaryota</taxon>
        <taxon>Metazoa</taxon>
        <taxon>Ecdysozoa</taxon>
        <taxon>Nematoda</taxon>
        <taxon>Chromadorea</taxon>
        <taxon>Rhabditida</taxon>
        <taxon>Tylenchina</taxon>
        <taxon>Panagrolaimomorpha</taxon>
        <taxon>Panagrolaimoidea</taxon>
        <taxon>Panagrolaimidae</taxon>
        <taxon>Panagrolaimus</taxon>
    </lineage>
</organism>
<dbReference type="WBParaSite" id="ES5_v2.g27043.t1">
    <property type="protein sequence ID" value="ES5_v2.g27043.t1"/>
    <property type="gene ID" value="ES5_v2.g27043"/>
</dbReference>
<evidence type="ECO:0000313" key="1">
    <source>
        <dbReference type="Proteomes" id="UP000887579"/>
    </source>
</evidence>
<evidence type="ECO:0000313" key="2">
    <source>
        <dbReference type="WBParaSite" id="ES5_v2.g27043.t1"/>
    </source>
</evidence>
<sequence length="137" mass="15866">DGTLKYFSSYLHELNKTDPGIKMFSVPSTKRNMFSTSMGIIALFREAFGKTEISICEYSENTFLMNIKVQKELNSDYTVIRAWGYFPKLVYEKSETTTWNIHDTEKNENFEIEECNLSNKNEQCIEGNSDLDKTNKG</sequence>
<dbReference type="Proteomes" id="UP000887579">
    <property type="component" value="Unplaced"/>
</dbReference>
<name>A0AC34GBQ2_9BILA</name>
<reference evidence="2" key="1">
    <citation type="submission" date="2022-11" db="UniProtKB">
        <authorList>
            <consortium name="WormBaseParasite"/>
        </authorList>
    </citation>
    <scope>IDENTIFICATION</scope>
</reference>
<accession>A0AC34GBQ2</accession>